<protein>
    <submittedName>
        <fullName evidence="1">Uncharacterized protein</fullName>
    </submittedName>
</protein>
<proteinExistence type="predicted"/>
<gene>
    <name evidence="1" type="ORF">BELL_0118g00130</name>
</gene>
<accession>A0A4Z1JUF5</accession>
<organism evidence="1 2">
    <name type="scientific">Botrytis elliptica</name>
    <dbReference type="NCBI Taxonomy" id="278938"/>
    <lineage>
        <taxon>Eukaryota</taxon>
        <taxon>Fungi</taxon>
        <taxon>Dikarya</taxon>
        <taxon>Ascomycota</taxon>
        <taxon>Pezizomycotina</taxon>
        <taxon>Leotiomycetes</taxon>
        <taxon>Helotiales</taxon>
        <taxon>Sclerotiniaceae</taxon>
        <taxon>Botrytis</taxon>
    </lineage>
</organism>
<dbReference type="Proteomes" id="UP000297229">
    <property type="component" value="Unassembled WGS sequence"/>
</dbReference>
<evidence type="ECO:0000313" key="2">
    <source>
        <dbReference type="Proteomes" id="UP000297229"/>
    </source>
</evidence>
<dbReference type="OrthoDB" id="3512524at2759"/>
<dbReference type="EMBL" id="PQXM01000117">
    <property type="protein sequence ID" value="TGO77208.1"/>
    <property type="molecule type" value="Genomic_DNA"/>
</dbReference>
<keyword evidence="2" id="KW-1185">Reference proteome</keyword>
<name>A0A4Z1JUF5_9HELO</name>
<sequence>MDLIIKNNKVTLKLRTSLTFETEHIPLAPMSQSSYFDLETVSFTPPPPPTHPPEASETRPRIADSSNIQTSITTVSNSPSKLSREPSIPQFPLYDRFPQEIKCEIMYQAALQSKPRFIRVDVHSRLLSPKTRRRSDRIDAFLQAGGKWKIQEGDFEYLTITRGCGWHARDQLMIDQFYFRPEKDILLFSEEVLENYQNINIYPSGCVKRLAINIQDLEMLLTLYKGHIQLDPPNHSTLFIGKLRNLEYIYVLPHSVSRNATYIEYYVLADSDQPSTFDRNILLMWWFSWLSKESDKIGWNPPKISFKEFRWAGLSEE</sequence>
<evidence type="ECO:0000313" key="1">
    <source>
        <dbReference type="EMBL" id="TGO77208.1"/>
    </source>
</evidence>
<dbReference type="AlphaFoldDB" id="A0A4Z1JUF5"/>
<comment type="caution">
    <text evidence="1">The sequence shown here is derived from an EMBL/GenBank/DDBJ whole genome shotgun (WGS) entry which is preliminary data.</text>
</comment>
<reference evidence="1 2" key="1">
    <citation type="submission" date="2017-12" db="EMBL/GenBank/DDBJ databases">
        <title>Comparative genomics of Botrytis spp.</title>
        <authorList>
            <person name="Valero-Jimenez C.A."/>
            <person name="Tapia P."/>
            <person name="Veloso J."/>
            <person name="Silva-Moreno E."/>
            <person name="Staats M."/>
            <person name="Valdes J.H."/>
            <person name="Van Kan J.A.L."/>
        </authorList>
    </citation>
    <scope>NUCLEOTIDE SEQUENCE [LARGE SCALE GENOMIC DNA]</scope>
    <source>
        <strain evidence="1 2">Be9601</strain>
    </source>
</reference>